<evidence type="ECO:0000313" key="4">
    <source>
        <dbReference type="EMBL" id="CAF4128955.1"/>
    </source>
</evidence>
<evidence type="ECO:0008006" key="6">
    <source>
        <dbReference type="Google" id="ProtNLM"/>
    </source>
</evidence>
<dbReference type="OrthoDB" id="6157510at2759"/>
<keyword evidence="1" id="KW-0472">Membrane</keyword>
<organism evidence="2 5">
    <name type="scientific">Didymodactylos carnosus</name>
    <dbReference type="NCBI Taxonomy" id="1234261"/>
    <lineage>
        <taxon>Eukaryota</taxon>
        <taxon>Metazoa</taxon>
        <taxon>Spiralia</taxon>
        <taxon>Gnathifera</taxon>
        <taxon>Rotifera</taxon>
        <taxon>Eurotatoria</taxon>
        <taxon>Bdelloidea</taxon>
        <taxon>Philodinida</taxon>
        <taxon>Philodinidae</taxon>
        <taxon>Didymodactylos</taxon>
    </lineage>
</organism>
<accession>A0A814S6I3</accession>
<dbReference type="PANTHER" id="PTHR33444">
    <property type="entry name" value="SI:DKEY-19B23.12-RELATED"/>
    <property type="match status" value="1"/>
</dbReference>
<reference evidence="2" key="1">
    <citation type="submission" date="2021-02" db="EMBL/GenBank/DDBJ databases">
        <authorList>
            <person name="Nowell W R."/>
        </authorList>
    </citation>
    <scope>NUCLEOTIDE SEQUENCE</scope>
</reference>
<dbReference type="Proteomes" id="UP000681722">
    <property type="component" value="Unassembled WGS sequence"/>
</dbReference>
<evidence type="ECO:0000313" key="2">
    <source>
        <dbReference type="EMBL" id="CAF1142815.1"/>
    </source>
</evidence>
<dbReference type="PANTHER" id="PTHR33444:SF2">
    <property type="entry name" value="MARVEL DOMAIN-CONTAINING PROTEIN"/>
    <property type="match status" value="1"/>
</dbReference>
<gene>
    <name evidence="2" type="ORF">GPM918_LOCUS20776</name>
    <name evidence="3" type="ORF">SRO942_LOCUS20773</name>
    <name evidence="4" type="ORF">TMI583_LOCUS30130</name>
</gene>
<proteinExistence type="predicted"/>
<evidence type="ECO:0000313" key="5">
    <source>
        <dbReference type="Proteomes" id="UP000663829"/>
    </source>
</evidence>
<feature type="transmembrane region" description="Helical" evidence="1">
    <location>
        <begin position="127"/>
        <end position="154"/>
    </location>
</feature>
<dbReference type="Proteomes" id="UP000663829">
    <property type="component" value="Unassembled WGS sequence"/>
</dbReference>
<keyword evidence="1" id="KW-1133">Transmembrane helix</keyword>
<feature type="transmembrane region" description="Helical" evidence="1">
    <location>
        <begin position="89"/>
        <end position="115"/>
    </location>
</feature>
<evidence type="ECO:0000313" key="3">
    <source>
        <dbReference type="EMBL" id="CAF3906448.1"/>
    </source>
</evidence>
<dbReference type="Proteomes" id="UP000682733">
    <property type="component" value="Unassembled WGS sequence"/>
</dbReference>
<comment type="caution">
    <text evidence="2">The sequence shown here is derived from an EMBL/GenBank/DDBJ whole genome shotgun (WGS) entry which is preliminary data.</text>
</comment>
<dbReference type="AlphaFoldDB" id="A0A814S6I3"/>
<keyword evidence="5" id="KW-1185">Reference proteome</keyword>
<feature type="transmembrane region" description="Helical" evidence="1">
    <location>
        <begin position="47"/>
        <end position="69"/>
    </location>
</feature>
<sequence length="230" mass="26548">MFPPASVTQFEEQPQFVPAYYTEPPIPFDNTNQQQYQSTQSKRLDKAFAYFSSRMHLINMALALAFSIIELHYGSKYKHQCPINQNIPIFLLVHGSLKIFWVFIGILAFLVAKFLRQYNEVLAIRLMLINLIIQLICFLFFFAWFITGNVWVFSIKPKVQYNPSIPATYCQTNLYHAAFGLIVSTYIVFGIVTLITFKRRGLGKMIRNKIATKDTSANPTITYANNQSYP</sequence>
<dbReference type="EMBL" id="CAJOBA010042214">
    <property type="protein sequence ID" value="CAF4128955.1"/>
    <property type="molecule type" value="Genomic_DNA"/>
</dbReference>
<evidence type="ECO:0000256" key="1">
    <source>
        <dbReference type="SAM" id="Phobius"/>
    </source>
</evidence>
<feature type="transmembrane region" description="Helical" evidence="1">
    <location>
        <begin position="174"/>
        <end position="197"/>
    </location>
</feature>
<keyword evidence="1" id="KW-0812">Transmembrane</keyword>
<protein>
    <recommendedName>
        <fullName evidence="6">MARVEL domain-containing protein</fullName>
    </recommendedName>
</protein>
<dbReference type="InterPro" id="IPR040350">
    <property type="entry name" value="TMEM272"/>
</dbReference>
<dbReference type="EMBL" id="CAJNOQ010006649">
    <property type="protein sequence ID" value="CAF1142815.1"/>
    <property type="molecule type" value="Genomic_DNA"/>
</dbReference>
<dbReference type="EMBL" id="CAJOBC010006649">
    <property type="protein sequence ID" value="CAF3906448.1"/>
    <property type="molecule type" value="Genomic_DNA"/>
</dbReference>
<name>A0A814S6I3_9BILA</name>